<dbReference type="Proteomes" id="UP000323188">
    <property type="component" value="Unassembled WGS sequence"/>
</dbReference>
<dbReference type="InterPro" id="IPR003646">
    <property type="entry name" value="SH3-like_bac-type"/>
</dbReference>
<dbReference type="EMBL" id="VUOE01000002">
    <property type="protein sequence ID" value="KAA2217188.1"/>
    <property type="molecule type" value="Genomic_DNA"/>
</dbReference>
<dbReference type="Pfam" id="PF08239">
    <property type="entry name" value="SH3_3"/>
    <property type="match status" value="1"/>
</dbReference>
<dbReference type="Gene3D" id="2.30.30.40">
    <property type="entry name" value="SH3 Domains"/>
    <property type="match status" value="2"/>
</dbReference>
<comment type="caution">
    <text evidence="2">The sequence shown here is derived from an EMBL/GenBank/DDBJ whole genome shotgun (WGS) entry which is preliminary data.</text>
</comment>
<organism evidence="2 3">
    <name type="scientific">Maribacter flavus</name>
    <dbReference type="NCBI Taxonomy" id="1658664"/>
    <lineage>
        <taxon>Bacteria</taxon>
        <taxon>Pseudomonadati</taxon>
        <taxon>Bacteroidota</taxon>
        <taxon>Flavobacteriia</taxon>
        <taxon>Flavobacteriales</taxon>
        <taxon>Flavobacteriaceae</taxon>
        <taxon>Maribacter</taxon>
    </lineage>
</organism>
<feature type="domain" description="SH3b" evidence="1">
    <location>
        <begin position="122"/>
        <end position="175"/>
    </location>
</feature>
<reference evidence="2 3" key="1">
    <citation type="submission" date="2019-09" db="EMBL/GenBank/DDBJ databases">
        <authorList>
            <person name="Khan S.A."/>
            <person name="Jeon C.O."/>
            <person name="Chun B.H."/>
            <person name="Jeong S.E."/>
        </authorList>
    </citation>
    <scope>NUCLEOTIDE SEQUENCE [LARGE SCALE GENOMIC DNA]</scope>
    <source>
        <strain evidence="2 3">KCTC 42508</strain>
    </source>
</reference>
<name>A0A5B2TT99_9FLAO</name>
<dbReference type="AlphaFoldDB" id="A0A5B2TT99"/>
<gene>
    <name evidence="2" type="ORF">F0361_14590</name>
</gene>
<sequence length="273" mass="30618">MHLKNLIILATIFQINLCYTQNCVGSYPIYYTEDAIKIFQNMDSESAVLKVVPKGEAVKVLSSFFGSTTGFWKICWNGLTGYSFKNRLTLNKTSDNDSFSKNTPLADQELKFNPFLGQTSTAVNFRTGPSSSYSKITTLAPGSTLYVYSNETIDGYYKAIDIMSNEIGWVHNKYVIYAEAIEVNETGMFQSTGYSSNYNSEVNVENKSSYTIKLIVDSETFILSPNTTKMLNINPGRKYYIASAPGVIPASGYQTFESNNGYEWSFWVSTSRH</sequence>
<evidence type="ECO:0000313" key="3">
    <source>
        <dbReference type="Proteomes" id="UP000323188"/>
    </source>
</evidence>
<proteinExistence type="predicted"/>
<evidence type="ECO:0000259" key="1">
    <source>
        <dbReference type="Pfam" id="PF08239"/>
    </source>
</evidence>
<accession>A0A5B2TT99</accession>
<evidence type="ECO:0000313" key="2">
    <source>
        <dbReference type="EMBL" id="KAA2217188.1"/>
    </source>
</evidence>
<protein>
    <submittedName>
        <fullName evidence="2">SH3 domain-containing protein</fullName>
    </submittedName>
</protein>